<feature type="transmembrane region" description="Helical" evidence="1">
    <location>
        <begin position="30"/>
        <end position="59"/>
    </location>
</feature>
<dbReference type="EMBL" id="LT960614">
    <property type="protein sequence ID" value="SON55516.1"/>
    <property type="molecule type" value="Genomic_DNA"/>
</dbReference>
<dbReference type="Pfam" id="PF19589">
    <property type="entry name" value="DUF6095"/>
    <property type="match status" value="1"/>
</dbReference>
<keyword evidence="1" id="KW-0812">Transmembrane</keyword>
<keyword evidence="3" id="KW-1185">Reference proteome</keyword>
<keyword evidence="1" id="KW-0472">Membrane</keyword>
<gene>
    <name evidence="2" type="ORF">HDIA_1975</name>
</gene>
<feature type="transmembrane region" description="Helical" evidence="1">
    <location>
        <begin position="71"/>
        <end position="91"/>
    </location>
</feature>
<sequence length="101" mass="11275">MSLLGLLAFWLFILFAAALQWTAFHDGMELWFGLSISMATVAFAIFYLFGLSIFAAPVVFYGAYVAWGWPWYQAVLLAAPAVVITSILLRFRGIKGVFSRV</sequence>
<dbReference type="Proteomes" id="UP000223606">
    <property type="component" value="Chromosome 1"/>
</dbReference>
<keyword evidence="1" id="KW-1133">Transmembrane helix</keyword>
<evidence type="ECO:0000313" key="3">
    <source>
        <dbReference type="Proteomes" id="UP000223606"/>
    </source>
</evidence>
<dbReference type="AlphaFoldDB" id="A0A2C9D5F3"/>
<dbReference type="KEGG" id="hdi:HDIA_1975"/>
<evidence type="ECO:0000256" key="1">
    <source>
        <dbReference type="SAM" id="Phobius"/>
    </source>
</evidence>
<name>A0A2C9D5F3_9HYPH</name>
<accession>A0A2C9D5F3</accession>
<dbReference type="InterPro" id="IPR046077">
    <property type="entry name" value="DUF6095"/>
</dbReference>
<evidence type="ECO:0000313" key="2">
    <source>
        <dbReference type="EMBL" id="SON55516.1"/>
    </source>
</evidence>
<proteinExistence type="predicted"/>
<organism evidence="2 3">
    <name type="scientific">Hartmannibacter diazotrophicus</name>
    <dbReference type="NCBI Taxonomy" id="1482074"/>
    <lineage>
        <taxon>Bacteria</taxon>
        <taxon>Pseudomonadati</taxon>
        <taxon>Pseudomonadota</taxon>
        <taxon>Alphaproteobacteria</taxon>
        <taxon>Hyphomicrobiales</taxon>
        <taxon>Pleomorphomonadaceae</taxon>
        <taxon>Hartmannibacter</taxon>
    </lineage>
</organism>
<reference evidence="3" key="1">
    <citation type="submission" date="2017-09" db="EMBL/GenBank/DDBJ databases">
        <title>Genome sequence of Nannocystis excedens DSM 71.</title>
        <authorList>
            <person name="Blom J."/>
        </authorList>
    </citation>
    <scope>NUCLEOTIDE SEQUENCE [LARGE SCALE GENOMIC DNA]</scope>
    <source>
        <strain evidence="3">type strain: E19</strain>
    </source>
</reference>
<protein>
    <submittedName>
        <fullName evidence="2">Uncharacterized protein</fullName>
    </submittedName>
</protein>